<organism evidence="1 2">
    <name type="scientific">Malus baccata</name>
    <name type="common">Siberian crab apple</name>
    <name type="synonym">Pyrus baccata</name>
    <dbReference type="NCBI Taxonomy" id="106549"/>
    <lineage>
        <taxon>Eukaryota</taxon>
        <taxon>Viridiplantae</taxon>
        <taxon>Streptophyta</taxon>
        <taxon>Embryophyta</taxon>
        <taxon>Tracheophyta</taxon>
        <taxon>Spermatophyta</taxon>
        <taxon>Magnoliopsida</taxon>
        <taxon>eudicotyledons</taxon>
        <taxon>Gunneridae</taxon>
        <taxon>Pentapetalae</taxon>
        <taxon>rosids</taxon>
        <taxon>fabids</taxon>
        <taxon>Rosales</taxon>
        <taxon>Rosaceae</taxon>
        <taxon>Amygdaloideae</taxon>
        <taxon>Maleae</taxon>
        <taxon>Malus</taxon>
    </lineage>
</organism>
<dbReference type="EMBL" id="VIEB01000405">
    <property type="protein sequence ID" value="TQD91953.1"/>
    <property type="molecule type" value="Genomic_DNA"/>
</dbReference>
<dbReference type="AlphaFoldDB" id="A0A540LZP8"/>
<dbReference type="Proteomes" id="UP000315295">
    <property type="component" value="Unassembled WGS sequence"/>
</dbReference>
<name>A0A540LZP8_MALBA</name>
<proteinExistence type="predicted"/>
<sequence>MLLTKLTKFLEDEQFSPKAATAISPIFLLLSLSTLPSSVSINSLTLLSNSSPLTNPFSSSFCSTAIAISMSVTRTFLFICCSAYSGQAIIGTPATTASSTEFHPQCVTNPPTDSFFNTATCGAHDFTTIPLSLILSKNPSGNTPSKSKSSTPRTCFIFSSTGGFFTTHRNLCPLASNPFAISFT</sequence>
<protein>
    <submittedName>
        <fullName evidence="1">Uncharacterized protein</fullName>
    </submittedName>
</protein>
<comment type="caution">
    <text evidence="1">The sequence shown here is derived from an EMBL/GenBank/DDBJ whole genome shotgun (WGS) entry which is preliminary data.</text>
</comment>
<gene>
    <name evidence="1" type="ORF">C1H46_022469</name>
</gene>
<reference evidence="1 2" key="1">
    <citation type="journal article" date="2019" name="G3 (Bethesda)">
        <title>Sequencing of a Wild Apple (Malus baccata) Genome Unravels the Differences Between Cultivated and Wild Apple Species Regarding Disease Resistance and Cold Tolerance.</title>
        <authorList>
            <person name="Chen X."/>
        </authorList>
    </citation>
    <scope>NUCLEOTIDE SEQUENCE [LARGE SCALE GENOMIC DNA]</scope>
    <source>
        <strain evidence="2">cv. Shandingzi</strain>
        <tissue evidence="1">Leaves</tissue>
    </source>
</reference>
<evidence type="ECO:0000313" key="2">
    <source>
        <dbReference type="Proteomes" id="UP000315295"/>
    </source>
</evidence>
<accession>A0A540LZP8</accession>
<keyword evidence="2" id="KW-1185">Reference proteome</keyword>
<evidence type="ECO:0000313" key="1">
    <source>
        <dbReference type="EMBL" id="TQD91953.1"/>
    </source>
</evidence>